<accession>A0ABY5UZM4</accession>
<evidence type="ECO:0000259" key="1">
    <source>
        <dbReference type="Pfam" id="PF18989"/>
    </source>
</evidence>
<sequence>MKHLNLNNSGFFSAKGRRSRGVRAARTLMWSAFMVPLLLMGACEDDPEDYRQIPVPSYPEVDVPTYMTVAVEASNDVDITRQGRFEYAVSTTGTDPQLILDKLAGAFNADSCVLTFEYRSDSTIRDVELYFAEPLSATRMMKASPIPASRVSGEETSDDNDEWAKWSVDLGFQAINMSWGAPQDYLRIDLGQTEGIDIEIKNIHFRPRTAEEAATGDVLDQLADNKANYLTKTFESAVSNVNVTTDKVTISGICSGEGSFSLVEIAPYMVDGMFEGHFESEYMIEVSGSFTKELDRFVTRGDFKFDRALSKWAIVKHTGEYDVLVSAARYADQIQTKASAPAAVLKTKKGLGGIAAGQAEYRTDYADLGISCTVINIQPTHFSKTSGGGSDLTHEFGGKTYYFDKALVEGVDADLEMAAQNNLVVAAIILIPPANSPFHAGHPEDGTLIQHPDFNGGSYTMPNLTTIESANYYAAALDFMAQRYCGNDFSHGRIHHFIMHNEVDMGYSWTNMGSPTMETYVDTYVNSMRIAYNIVRQYDQNAEIFGSFAHSWAVANDAKSYVVKDMLDRINGYSHTEGDFRWALAYHSYPSSLIDPKTWNDAQATFDMDSPMVTFKNLEVLDKWVNMPEHMYKGTTRRSVWLSENSAASPSYSETDLANQAACFAYAWKKMNKLTGINSIHWHPFDHPTEIAQHPNQRFGLRKSWEDAEEPCAKKPIWFLYQAAGTADEDAKFAPYIDVINETANDPISSWDDIMHTVL</sequence>
<gene>
    <name evidence="2" type="ORF">NQ491_09280</name>
</gene>
<dbReference type="Pfam" id="PF18989">
    <property type="entry name" value="DUF5722"/>
    <property type="match status" value="1"/>
</dbReference>
<dbReference type="GeneID" id="82891924"/>
<dbReference type="InterPro" id="IPR017853">
    <property type="entry name" value="GH"/>
</dbReference>
<dbReference type="SUPFAM" id="SSF51445">
    <property type="entry name" value="(Trans)glycosidases"/>
    <property type="match status" value="1"/>
</dbReference>
<keyword evidence="3" id="KW-1185">Reference proteome</keyword>
<organism evidence="2 3">
    <name type="scientific">Alistipes ihumii AP11</name>
    <dbReference type="NCBI Taxonomy" id="1211813"/>
    <lineage>
        <taxon>Bacteria</taxon>
        <taxon>Pseudomonadati</taxon>
        <taxon>Bacteroidota</taxon>
        <taxon>Bacteroidia</taxon>
        <taxon>Bacteroidales</taxon>
        <taxon>Rikenellaceae</taxon>
        <taxon>Alistipes</taxon>
    </lineage>
</organism>
<proteinExistence type="predicted"/>
<dbReference type="Gene3D" id="3.20.20.80">
    <property type="entry name" value="Glycosidases"/>
    <property type="match status" value="1"/>
</dbReference>
<dbReference type="RefSeq" id="WP_147524810.1">
    <property type="nucleotide sequence ID" value="NZ_CAPH01000012.1"/>
</dbReference>
<dbReference type="Proteomes" id="UP001059295">
    <property type="component" value="Chromosome"/>
</dbReference>
<dbReference type="InterPro" id="IPR043780">
    <property type="entry name" value="DUF5722"/>
</dbReference>
<feature type="domain" description="DUF5722" evidence="1">
    <location>
        <begin position="345"/>
        <end position="741"/>
    </location>
</feature>
<dbReference type="EMBL" id="CP102294">
    <property type="protein sequence ID" value="UWN56834.1"/>
    <property type="molecule type" value="Genomic_DNA"/>
</dbReference>
<name>A0ABY5UZM4_9BACT</name>
<protein>
    <submittedName>
        <fullName evidence="2">DUF5722 domain-containing protein</fullName>
    </submittedName>
</protein>
<evidence type="ECO:0000313" key="3">
    <source>
        <dbReference type="Proteomes" id="UP001059295"/>
    </source>
</evidence>
<reference evidence="2" key="1">
    <citation type="journal article" date="2022" name="Cell">
        <title>Design, construction, and in vivo augmentation of a complex gut microbiome.</title>
        <authorList>
            <person name="Cheng A.G."/>
            <person name="Ho P.Y."/>
            <person name="Aranda-Diaz A."/>
            <person name="Jain S."/>
            <person name="Yu F.B."/>
            <person name="Meng X."/>
            <person name="Wang M."/>
            <person name="Iakiviak M."/>
            <person name="Nagashima K."/>
            <person name="Zhao A."/>
            <person name="Murugkar P."/>
            <person name="Patil A."/>
            <person name="Atabakhsh K."/>
            <person name="Weakley A."/>
            <person name="Yan J."/>
            <person name="Brumbaugh A.R."/>
            <person name="Higginbottom S."/>
            <person name="Dimas A."/>
            <person name="Shiver A.L."/>
            <person name="Deutschbauer A."/>
            <person name="Neff N."/>
            <person name="Sonnenburg J.L."/>
            <person name="Huang K.C."/>
            <person name="Fischbach M.A."/>
        </authorList>
    </citation>
    <scope>NUCLEOTIDE SEQUENCE</scope>
    <source>
        <strain evidence="2">AP11</strain>
    </source>
</reference>
<evidence type="ECO:0000313" key="2">
    <source>
        <dbReference type="EMBL" id="UWN56834.1"/>
    </source>
</evidence>